<sequence>MIDGGLHSLTVIAFDCSSAGVVGSRNGCPSLPADGKRADPRVAVALRTAELVDKAMKPLETYAERRQRFHVQFTIHDFSDVR</sequence>
<proteinExistence type="predicted"/>
<reference evidence="1 2" key="1">
    <citation type="journal article" date="2021" name="Environ. Microbiol.">
        <title>Genetic insights into the dark matter of the mammalian gut microbiota through targeted genome reconstruction.</title>
        <authorList>
            <person name="Lugli G.A."/>
            <person name="Alessandri G."/>
            <person name="Milani C."/>
            <person name="Viappiani A."/>
            <person name="Fontana F."/>
            <person name="Tarracchini C."/>
            <person name="Mancabelli L."/>
            <person name="Argentini C."/>
            <person name="Ruiz L."/>
            <person name="Margolles A."/>
            <person name="van Sinderen D."/>
            <person name="Turroni F."/>
            <person name="Ventura M."/>
        </authorList>
    </citation>
    <scope>NUCLEOTIDE SEQUENCE [LARGE SCALE GENOMIC DNA]</scope>
    <source>
        <strain evidence="1 2">MA2</strain>
    </source>
</reference>
<comment type="caution">
    <text evidence="1">The sequence shown here is derived from an EMBL/GenBank/DDBJ whole genome shotgun (WGS) entry which is preliminary data.</text>
</comment>
<evidence type="ECO:0000313" key="2">
    <source>
        <dbReference type="Proteomes" id="UP000773064"/>
    </source>
</evidence>
<evidence type="ECO:0000313" key="1">
    <source>
        <dbReference type="EMBL" id="MBT1173898.1"/>
    </source>
</evidence>
<accession>A0ABS5USA7</accession>
<protein>
    <submittedName>
        <fullName evidence="1">Uncharacterized protein</fullName>
    </submittedName>
</protein>
<name>A0ABS5USA7_9BIFI</name>
<gene>
    <name evidence="1" type="ORF">JS528_11275</name>
</gene>
<dbReference type="EMBL" id="JAFEJS010000020">
    <property type="protein sequence ID" value="MBT1173898.1"/>
    <property type="molecule type" value="Genomic_DNA"/>
</dbReference>
<dbReference type="Proteomes" id="UP000773064">
    <property type="component" value="Unassembled WGS sequence"/>
</dbReference>
<organism evidence="1 2">
    <name type="scientific">Bifidobacterium santillanense</name>
    <dbReference type="NCBI Taxonomy" id="2809028"/>
    <lineage>
        <taxon>Bacteria</taxon>
        <taxon>Bacillati</taxon>
        <taxon>Actinomycetota</taxon>
        <taxon>Actinomycetes</taxon>
        <taxon>Bifidobacteriales</taxon>
        <taxon>Bifidobacteriaceae</taxon>
        <taxon>Bifidobacterium</taxon>
    </lineage>
</organism>
<dbReference type="RefSeq" id="WP_214359132.1">
    <property type="nucleotide sequence ID" value="NZ_JAFEJS010000020.1"/>
</dbReference>
<keyword evidence="2" id="KW-1185">Reference proteome</keyword>